<accession>A0A3A8N292</accession>
<dbReference type="GO" id="GO:0005975">
    <property type="term" value="P:carbohydrate metabolic process"/>
    <property type="evidence" value="ECO:0007669"/>
    <property type="project" value="InterPro"/>
</dbReference>
<dbReference type="CDD" id="cd04792">
    <property type="entry name" value="LanM-like"/>
    <property type="match status" value="1"/>
</dbReference>
<dbReference type="NCBIfam" id="TIGR03897">
    <property type="entry name" value="lanti_2_LanM"/>
    <property type="match status" value="1"/>
</dbReference>
<dbReference type="InterPro" id="IPR012341">
    <property type="entry name" value="6hp_glycosidase-like_sf"/>
</dbReference>
<dbReference type="Gene3D" id="1.50.10.10">
    <property type="match status" value="1"/>
</dbReference>
<evidence type="ECO:0000259" key="1">
    <source>
        <dbReference type="Pfam" id="PF13575"/>
    </source>
</evidence>
<dbReference type="SUPFAM" id="SSF158745">
    <property type="entry name" value="LanC-like"/>
    <property type="match status" value="1"/>
</dbReference>
<dbReference type="InterPro" id="IPR025410">
    <property type="entry name" value="Lant_dehyd"/>
</dbReference>
<evidence type="ECO:0000313" key="2">
    <source>
        <dbReference type="EMBL" id="RKH37649.1"/>
    </source>
</evidence>
<name>A0A3A8N292_9BACT</name>
<dbReference type="Proteomes" id="UP000272888">
    <property type="component" value="Unassembled WGS sequence"/>
</dbReference>
<sequence>MPQPPPDIAWYHALTLTERIAGLRACPDTSGPVDLGLAERRLKRWREKPPLSDDAAFAQRLHAAGLGQDDFLRLLAEPIEAVRARLPAPPAWMLDIEQALDRPAPTVRLPYPESFRAHPNASLIVAAEPFLHQGFERLQAGIAALVASREDVPFHPDTVGAALFAALPQVTLDMLSRTLVLELHVARLSGQLDGATPPERFQHFVRRLRTPDALRTLYREYPLLARHLVTRVGLWVDTGLEFLQRLCADWTELRRVLAADGEPGKLTAVSAGLGDVHRGGRSVMRATFSSGFSVIYKPRSLETDRHFDALLEWVNARGVSAPFPRVPRVERPGYGWVHCVEAAPCTDEAQVKRFYQRHGGYLALLYLLEGTDFHFENVIAAGEHPVLVDLESLLHPPLRLTEQPDLLLREQEVFASVLRVGLLPGRAWEDPRTAGVDISGMGNPEGQSGNRHAPAVEAAGTDQLHFTRKARSFRRGLNRPTLNGADIDLFQYQDCVVQGFSEVYALLLQHRDALVEAWGLLSRFAHVEVRTLLRPTFVYKTMLLESFHPDLLRNALDRDRFFERLWLNTDRFPFLDQVGHAERQALERGDVPLFTTVPGSRSVWGEPGEEIPDVFAEKGLDRLREQVARLGAQDHAKQVWAIRASFATLAIDTDPLSLARHTPVAARGPASREQLLEAACAIGDQLEMLAVGSREECSWFGLTLGWTRQWRLSPLGLDLYGGLPGVALFLAWLGELTGQARYRELAWGAVRTMGRKQGEPRHQPASVGGFLG</sequence>
<dbReference type="Pfam" id="PF13575">
    <property type="entry name" value="DUF4135"/>
    <property type="match status" value="1"/>
</dbReference>
<gene>
    <name evidence="2" type="primary">lanM</name>
    <name evidence="2" type="ORF">D7V93_41855</name>
</gene>
<reference evidence="3" key="1">
    <citation type="submission" date="2018-09" db="EMBL/GenBank/DDBJ databases">
        <authorList>
            <person name="Livingstone P.G."/>
            <person name="Whitworth D.E."/>
        </authorList>
    </citation>
    <scope>NUCLEOTIDE SEQUENCE [LARGE SCALE GENOMIC DNA]</scope>
    <source>
        <strain evidence="3">CA051B</strain>
    </source>
</reference>
<protein>
    <submittedName>
        <fullName evidence="2">Type 2 lantipeptide synthetase LanM</fullName>
    </submittedName>
</protein>
<dbReference type="EMBL" id="RAWB01000901">
    <property type="protein sequence ID" value="RKH37649.1"/>
    <property type="molecule type" value="Genomic_DNA"/>
</dbReference>
<keyword evidence="3" id="KW-1185">Reference proteome</keyword>
<feature type="domain" description="Lantibiotic biosynthesis protein dehydration" evidence="1">
    <location>
        <begin position="221"/>
        <end position="596"/>
    </location>
</feature>
<organism evidence="2 3">
    <name type="scientific">Corallococcus llansteffanensis</name>
    <dbReference type="NCBI Taxonomy" id="2316731"/>
    <lineage>
        <taxon>Bacteria</taxon>
        <taxon>Pseudomonadati</taxon>
        <taxon>Myxococcota</taxon>
        <taxon>Myxococcia</taxon>
        <taxon>Myxococcales</taxon>
        <taxon>Cystobacterineae</taxon>
        <taxon>Myxococcaceae</taxon>
        <taxon>Corallococcus</taxon>
    </lineage>
</organism>
<proteinExistence type="predicted"/>
<evidence type="ECO:0000313" key="3">
    <source>
        <dbReference type="Proteomes" id="UP000272888"/>
    </source>
</evidence>
<dbReference type="InterPro" id="IPR017146">
    <property type="entry name" value="Lanti_2_LanM"/>
</dbReference>
<comment type="caution">
    <text evidence="2">The sequence shown here is derived from an EMBL/GenBank/DDBJ whole genome shotgun (WGS) entry which is preliminary data.</text>
</comment>
<dbReference type="AlphaFoldDB" id="A0A3A8N292"/>